<dbReference type="AlphaFoldDB" id="A0A0E9S8W7"/>
<evidence type="ECO:0000313" key="1">
    <source>
        <dbReference type="EMBL" id="JAH37721.1"/>
    </source>
</evidence>
<protein>
    <submittedName>
        <fullName evidence="1">Uncharacterized protein</fullName>
    </submittedName>
</protein>
<dbReference type="EMBL" id="GBXM01070856">
    <property type="protein sequence ID" value="JAH37721.1"/>
    <property type="molecule type" value="Transcribed_RNA"/>
</dbReference>
<reference evidence="1" key="2">
    <citation type="journal article" date="2015" name="Fish Shellfish Immunol.">
        <title>Early steps in the European eel (Anguilla anguilla)-Vibrio vulnificus interaction in the gills: Role of the RtxA13 toxin.</title>
        <authorList>
            <person name="Callol A."/>
            <person name="Pajuelo D."/>
            <person name="Ebbesson L."/>
            <person name="Teles M."/>
            <person name="MacKenzie S."/>
            <person name="Amaro C."/>
        </authorList>
    </citation>
    <scope>NUCLEOTIDE SEQUENCE</scope>
</reference>
<name>A0A0E9S8W7_ANGAN</name>
<reference evidence="1" key="1">
    <citation type="submission" date="2014-11" db="EMBL/GenBank/DDBJ databases">
        <authorList>
            <person name="Amaro Gonzalez C."/>
        </authorList>
    </citation>
    <scope>NUCLEOTIDE SEQUENCE</scope>
</reference>
<sequence length="47" mass="5096">MFKTKVSAGTVSMPGNRHWKTSALNTVNTHNPSLPLLTGTLSLMELL</sequence>
<accession>A0A0E9S8W7</accession>
<organism evidence="1">
    <name type="scientific">Anguilla anguilla</name>
    <name type="common">European freshwater eel</name>
    <name type="synonym">Muraena anguilla</name>
    <dbReference type="NCBI Taxonomy" id="7936"/>
    <lineage>
        <taxon>Eukaryota</taxon>
        <taxon>Metazoa</taxon>
        <taxon>Chordata</taxon>
        <taxon>Craniata</taxon>
        <taxon>Vertebrata</taxon>
        <taxon>Euteleostomi</taxon>
        <taxon>Actinopterygii</taxon>
        <taxon>Neopterygii</taxon>
        <taxon>Teleostei</taxon>
        <taxon>Anguilliformes</taxon>
        <taxon>Anguillidae</taxon>
        <taxon>Anguilla</taxon>
    </lineage>
</organism>
<proteinExistence type="predicted"/>